<dbReference type="Pfam" id="PF04892">
    <property type="entry name" value="VanZ"/>
    <property type="match status" value="1"/>
</dbReference>
<dbReference type="PANTHER" id="PTHR36834">
    <property type="entry name" value="MEMBRANE PROTEIN-RELATED"/>
    <property type="match status" value="1"/>
</dbReference>
<dbReference type="InterPro" id="IPR006976">
    <property type="entry name" value="VanZ-like"/>
</dbReference>
<evidence type="ECO:0000313" key="4">
    <source>
        <dbReference type="Proteomes" id="UP000645966"/>
    </source>
</evidence>
<evidence type="ECO:0000313" key="3">
    <source>
        <dbReference type="EMBL" id="MBI8988234.1"/>
    </source>
</evidence>
<feature type="transmembrane region" description="Helical" evidence="1">
    <location>
        <begin position="123"/>
        <end position="141"/>
    </location>
</feature>
<keyword evidence="1" id="KW-1133">Transmembrane helix</keyword>
<protein>
    <submittedName>
        <fullName evidence="3">VanZ family protein</fullName>
    </submittedName>
</protein>
<dbReference type="AlphaFoldDB" id="A0A934M645"/>
<sequence length="179" mass="19517">MVAARRQAAFGALFVYSGVMIALTMLKAFFVIGHLWRPENQRTRSLELVPLAEAFRGSSWFAPLFDGIGNVAFFVPLGVLLYIIVGSGSKPLRRVTLVGAAVSLSIEILQYIFALGHSDVTDILFNTLGAFLGAWFAGLCGPRFHRMWVGLSFLLGAVFLVLVGLGDRLGDAEKIVELR</sequence>
<evidence type="ECO:0000259" key="2">
    <source>
        <dbReference type="Pfam" id="PF04892"/>
    </source>
</evidence>
<proteinExistence type="predicted"/>
<gene>
    <name evidence="3" type="ORF">JDV75_00425</name>
</gene>
<feature type="transmembrane region" description="Helical" evidence="1">
    <location>
        <begin position="60"/>
        <end position="85"/>
    </location>
</feature>
<accession>A0A934M645</accession>
<evidence type="ECO:0000256" key="1">
    <source>
        <dbReference type="SAM" id="Phobius"/>
    </source>
</evidence>
<name>A0A934M645_9CORY</name>
<dbReference type="RefSeq" id="WP_198737298.1">
    <property type="nucleotide sequence ID" value="NZ_JAEIOS010000009.1"/>
</dbReference>
<keyword evidence="1" id="KW-0812">Transmembrane</keyword>
<keyword evidence="4" id="KW-1185">Reference proteome</keyword>
<organism evidence="3 4">
    <name type="scientific">Corynebacterium meridianum</name>
    <dbReference type="NCBI Taxonomy" id="2765363"/>
    <lineage>
        <taxon>Bacteria</taxon>
        <taxon>Bacillati</taxon>
        <taxon>Actinomycetota</taxon>
        <taxon>Actinomycetes</taxon>
        <taxon>Mycobacteriales</taxon>
        <taxon>Corynebacteriaceae</taxon>
        <taxon>Corynebacterium</taxon>
    </lineage>
</organism>
<dbReference type="Proteomes" id="UP000645966">
    <property type="component" value="Unassembled WGS sequence"/>
</dbReference>
<reference evidence="3" key="1">
    <citation type="submission" date="2020-12" db="EMBL/GenBank/DDBJ databases">
        <title>Genome public.</title>
        <authorList>
            <person name="Sun Q."/>
        </authorList>
    </citation>
    <scope>NUCLEOTIDE SEQUENCE</scope>
    <source>
        <strain evidence="3">CCM 8863</strain>
    </source>
</reference>
<dbReference type="PANTHER" id="PTHR36834:SF2">
    <property type="entry name" value="MEMBRANE PROTEIN"/>
    <property type="match status" value="1"/>
</dbReference>
<feature type="domain" description="VanZ-like" evidence="2">
    <location>
        <begin position="14"/>
        <end position="139"/>
    </location>
</feature>
<dbReference type="InterPro" id="IPR053150">
    <property type="entry name" value="Teicoplanin_resist-assoc"/>
</dbReference>
<feature type="transmembrane region" description="Helical" evidence="1">
    <location>
        <begin position="12"/>
        <end position="36"/>
    </location>
</feature>
<feature type="transmembrane region" description="Helical" evidence="1">
    <location>
        <begin position="97"/>
        <end position="117"/>
    </location>
</feature>
<feature type="transmembrane region" description="Helical" evidence="1">
    <location>
        <begin position="148"/>
        <end position="166"/>
    </location>
</feature>
<comment type="caution">
    <text evidence="3">The sequence shown here is derived from an EMBL/GenBank/DDBJ whole genome shotgun (WGS) entry which is preliminary data.</text>
</comment>
<keyword evidence="1" id="KW-0472">Membrane</keyword>
<dbReference type="EMBL" id="JAEIOS010000009">
    <property type="protein sequence ID" value="MBI8988234.1"/>
    <property type="molecule type" value="Genomic_DNA"/>
</dbReference>